<proteinExistence type="predicted"/>
<dbReference type="SUPFAM" id="SSF51735">
    <property type="entry name" value="NAD(P)-binding Rossmann-fold domains"/>
    <property type="match status" value="1"/>
</dbReference>
<reference evidence="3" key="1">
    <citation type="submission" date="2023-05" db="EMBL/GenBank/DDBJ databases">
        <title>Anaerotaeda fermentans gen. nov., sp. nov., a novel anaerobic planctomycete of the new family within the order Sedimentisphaerales isolated from Taman Peninsula, Russia.</title>
        <authorList>
            <person name="Khomyakova M.A."/>
            <person name="Merkel A.Y."/>
            <person name="Slobodkin A.I."/>
        </authorList>
    </citation>
    <scope>NUCLEOTIDE SEQUENCE</scope>
    <source>
        <strain evidence="3">M17dextr</strain>
    </source>
</reference>
<sequence length="437" mass="49851">MSQSKSSLSRRAFLGRTAALAAVPYIVPASVFGRNGAVPPSERIILGGIGLGGRGTGVMNWMLPEKDVQFVAICDPQRQRRQRIKEIVDARYGNKDCVMYHDIREFLATRTDIDAVLIATGDRWHALASIWAMRAGKDVYSEKPSAMTIQEGQAVVDTASRYGRVYQSGIQRLSEGNFTFANELLRLGYLGEVHTVRAHIAPWDAAEMRHDWLPEEPLPPKDEVDWDAWLGPCPWRPYNVAYTQGRWRNHYDFHTSCIGEWGAHTFAQCQVALDLWKTSPVEYGYVANDSGDGMVMRFANGIKMVLERDMDQKIWHGSCGVRYEGTKGWVAIADGYPRCEVSNPAWHSDFQKLVEDYVARTRRPMSHVRDLFNCVKSRRETVANPVMMHRSMSTVHAANISMWLKRDLQYDPVKEEFVNDDEANRFRSRAMREPWTI</sequence>
<dbReference type="AlphaFoldDB" id="A0AAW6TP43"/>
<dbReference type="PANTHER" id="PTHR43818:SF5">
    <property type="entry name" value="OXIDOREDUCTASE FAMILY PROTEIN"/>
    <property type="match status" value="1"/>
</dbReference>
<gene>
    <name evidence="3" type="ORF">QJ522_00175</name>
</gene>
<dbReference type="Gene3D" id="3.40.50.720">
    <property type="entry name" value="NAD(P)-binding Rossmann-like Domain"/>
    <property type="match status" value="1"/>
</dbReference>
<dbReference type="InterPro" id="IPR000683">
    <property type="entry name" value="Gfo/Idh/MocA-like_OxRdtase_N"/>
</dbReference>
<dbReference type="RefSeq" id="WP_349242852.1">
    <property type="nucleotide sequence ID" value="NZ_JASCXX010000001.1"/>
</dbReference>
<dbReference type="PROSITE" id="PS51318">
    <property type="entry name" value="TAT"/>
    <property type="match status" value="1"/>
</dbReference>
<keyword evidence="4" id="KW-1185">Reference proteome</keyword>
<dbReference type="Pfam" id="PF19051">
    <property type="entry name" value="GFO_IDH_MocA_C2"/>
    <property type="match status" value="1"/>
</dbReference>
<dbReference type="Pfam" id="PF01408">
    <property type="entry name" value="GFO_IDH_MocA"/>
    <property type="match status" value="1"/>
</dbReference>
<organism evidence="3 4">
    <name type="scientific">Anaerobaca lacustris</name>
    <dbReference type="NCBI Taxonomy" id="3044600"/>
    <lineage>
        <taxon>Bacteria</taxon>
        <taxon>Pseudomonadati</taxon>
        <taxon>Planctomycetota</taxon>
        <taxon>Phycisphaerae</taxon>
        <taxon>Sedimentisphaerales</taxon>
        <taxon>Anaerobacaceae</taxon>
        <taxon>Anaerobaca</taxon>
    </lineage>
</organism>
<dbReference type="SUPFAM" id="SSF55347">
    <property type="entry name" value="Glyceraldehyde-3-phosphate dehydrogenase-like, C-terminal domain"/>
    <property type="match status" value="1"/>
</dbReference>
<dbReference type="InterPro" id="IPR036291">
    <property type="entry name" value="NAD(P)-bd_dom_sf"/>
</dbReference>
<dbReference type="EMBL" id="JASCXX010000001">
    <property type="protein sequence ID" value="MDI6447442.1"/>
    <property type="molecule type" value="Genomic_DNA"/>
</dbReference>
<comment type="caution">
    <text evidence="3">The sequence shown here is derived from an EMBL/GenBank/DDBJ whole genome shotgun (WGS) entry which is preliminary data.</text>
</comment>
<evidence type="ECO:0000259" key="2">
    <source>
        <dbReference type="Pfam" id="PF19051"/>
    </source>
</evidence>
<dbReference type="InterPro" id="IPR006311">
    <property type="entry name" value="TAT_signal"/>
</dbReference>
<dbReference type="InterPro" id="IPR050463">
    <property type="entry name" value="Gfo/Idh/MocA_oxidrdct_glycsds"/>
</dbReference>
<feature type="domain" description="Gfo/Idh/MocA-like oxidoreductase bacterial type C-terminal" evidence="2">
    <location>
        <begin position="212"/>
        <end position="437"/>
    </location>
</feature>
<evidence type="ECO:0000259" key="1">
    <source>
        <dbReference type="Pfam" id="PF01408"/>
    </source>
</evidence>
<dbReference type="PANTHER" id="PTHR43818">
    <property type="entry name" value="BCDNA.GH03377"/>
    <property type="match status" value="1"/>
</dbReference>
<dbReference type="Gene3D" id="3.30.360.10">
    <property type="entry name" value="Dihydrodipicolinate Reductase, domain 2"/>
    <property type="match status" value="1"/>
</dbReference>
<accession>A0AAW6TP43</accession>
<name>A0AAW6TP43_9BACT</name>
<dbReference type="InterPro" id="IPR043906">
    <property type="entry name" value="Gfo/Idh/MocA_OxRdtase_bact_C"/>
</dbReference>
<dbReference type="GO" id="GO:0000166">
    <property type="term" value="F:nucleotide binding"/>
    <property type="evidence" value="ECO:0007669"/>
    <property type="project" value="InterPro"/>
</dbReference>
<dbReference type="Proteomes" id="UP001431776">
    <property type="component" value="Unassembled WGS sequence"/>
</dbReference>
<evidence type="ECO:0000313" key="3">
    <source>
        <dbReference type="EMBL" id="MDI6447442.1"/>
    </source>
</evidence>
<feature type="domain" description="Gfo/Idh/MocA-like oxidoreductase N-terminal" evidence="1">
    <location>
        <begin position="49"/>
        <end position="169"/>
    </location>
</feature>
<protein>
    <submittedName>
        <fullName evidence="3">Gfo/Idh/MocA family oxidoreductase</fullName>
    </submittedName>
</protein>
<evidence type="ECO:0000313" key="4">
    <source>
        <dbReference type="Proteomes" id="UP001431776"/>
    </source>
</evidence>